<reference evidence="12 13" key="1">
    <citation type="submission" date="2022-01" db="EMBL/GenBank/DDBJ databases">
        <title>Labilibaculum sp. nov, a marine bacterium isolated from Antarctica.</title>
        <authorList>
            <person name="Dai W."/>
        </authorList>
    </citation>
    <scope>NUCLEOTIDE SEQUENCE [LARGE SCALE GENOMIC DNA]</scope>
    <source>
        <strain evidence="12 13">DW002</strain>
    </source>
</reference>
<dbReference type="PROSITE" id="PS52015">
    <property type="entry name" value="TONB_CTD"/>
    <property type="match status" value="2"/>
</dbReference>
<gene>
    <name evidence="12" type="ORF">L3049_18305</name>
</gene>
<evidence type="ECO:0000256" key="9">
    <source>
        <dbReference type="ARBA" id="ARBA00023136"/>
    </source>
</evidence>
<evidence type="ECO:0000256" key="8">
    <source>
        <dbReference type="ARBA" id="ARBA00022989"/>
    </source>
</evidence>
<evidence type="ECO:0000256" key="6">
    <source>
        <dbReference type="ARBA" id="ARBA00022692"/>
    </source>
</evidence>
<evidence type="ECO:0000256" key="1">
    <source>
        <dbReference type="ARBA" id="ARBA00004383"/>
    </source>
</evidence>
<keyword evidence="4" id="KW-1003">Cell membrane</keyword>
<keyword evidence="5" id="KW-0997">Cell inner membrane</keyword>
<evidence type="ECO:0000313" key="12">
    <source>
        <dbReference type="EMBL" id="MDE5419946.1"/>
    </source>
</evidence>
<keyword evidence="3" id="KW-0813">Transport</keyword>
<dbReference type="Gene3D" id="3.30.1150.10">
    <property type="match status" value="2"/>
</dbReference>
<evidence type="ECO:0000256" key="10">
    <source>
        <dbReference type="SAM" id="Phobius"/>
    </source>
</evidence>
<feature type="transmembrane region" description="Helical" evidence="10">
    <location>
        <begin position="20"/>
        <end position="38"/>
    </location>
</feature>
<dbReference type="Pfam" id="PF05569">
    <property type="entry name" value="Peptidase_M56"/>
    <property type="match status" value="1"/>
</dbReference>
<evidence type="ECO:0000256" key="2">
    <source>
        <dbReference type="ARBA" id="ARBA00006555"/>
    </source>
</evidence>
<dbReference type="InterPro" id="IPR006260">
    <property type="entry name" value="TonB/TolA_C"/>
</dbReference>
<feature type="domain" description="TonB C-terminal" evidence="11">
    <location>
        <begin position="362"/>
        <end position="458"/>
    </location>
</feature>
<dbReference type="Proteomes" id="UP001528920">
    <property type="component" value="Unassembled WGS sequence"/>
</dbReference>
<comment type="similarity">
    <text evidence="2">Belongs to the TonB family.</text>
</comment>
<dbReference type="InterPro" id="IPR008756">
    <property type="entry name" value="Peptidase_M56"/>
</dbReference>
<sequence length="590" mass="67823">MAFFYALYWLFLKKDTFFRVNRIFLLLTILASILIPTLEIPFQPEPESTIETPYHVLDAVVKTSQEYLSGNMLEEVVVTASIKKVISWYQYAGLIYFIGILIFSLRFLKNLFQLSSWSRKGEIRKENGIRLVILTDDYPPFSFLNTVFISQEDYQKPNFKSIIEHEKVHVDQFHTFDLILIEILTVAFWLNPFVWFYKSSIQEVHEYLADDKVVNGAVNAHEYKMHIVNQFAGGDLFRLANNFGQSTLKKRISMLGKIKSPKIALVKLLLLIPILTVLFSAFAFTIVEKEKLDTDFSFRELLPSELNPFSSYENNQVNFFGNDVDHITGNWSTKGIKNLEYKKVDHPNEIKVVIDEMPEYPGGDNALQKYIAKHVSYPKEAQVNGIEGRVFVSFVVNKKGNVVNARLIKKFDPFLDKEALRVVSSLPKWKPGRQNGKLTNIAYTVPVNFLLTNQVEEPVSSPDPLYARIKNASDYHLENEIKIKGSKEYTIVERMPQFTGANGDLRRYVARQIQYPVLAAEQGYEGKVFVQFVVGRDGRVKKAKVIKGANIELNKEALRVINNMPNWIPGEQEGEKVEVNYTIPIRFSLN</sequence>
<evidence type="ECO:0000313" key="13">
    <source>
        <dbReference type="Proteomes" id="UP001528920"/>
    </source>
</evidence>
<evidence type="ECO:0000256" key="3">
    <source>
        <dbReference type="ARBA" id="ARBA00022448"/>
    </source>
</evidence>
<comment type="caution">
    <text evidence="12">The sequence shown here is derived from an EMBL/GenBank/DDBJ whole genome shotgun (WGS) entry which is preliminary data.</text>
</comment>
<evidence type="ECO:0000256" key="5">
    <source>
        <dbReference type="ARBA" id="ARBA00022519"/>
    </source>
</evidence>
<keyword evidence="9 10" id="KW-0472">Membrane</keyword>
<dbReference type="PANTHER" id="PTHR33446">
    <property type="entry name" value="PROTEIN TONB-RELATED"/>
    <property type="match status" value="1"/>
</dbReference>
<evidence type="ECO:0000256" key="7">
    <source>
        <dbReference type="ARBA" id="ARBA00022927"/>
    </source>
</evidence>
<accession>A0ABT5VWZ5</accession>
<proteinExistence type="inferred from homology"/>
<protein>
    <submittedName>
        <fullName evidence="12">M56 family metallopeptidase</fullName>
    </submittedName>
</protein>
<dbReference type="InterPro" id="IPR051045">
    <property type="entry name" value="TonB-dependent_transducer"/>
</dbReference>
<dbReference type="EMBL" id="JAKJSC010000007">
    <property type="protein sequence ID" value="MDE5419946.1"/>
    <property type="molecule type" value="Genomic_DNA"/>
</dbReference>
<dbReference type="Pfam" id="PF03544">
    <property type="entry name" value="TonB_C"/>
    <property type="match status" value="2"/>
</dbReference>
<feature type="transmembrane region" description="Helical" evidence="10">
    <location>
        <begin position="88"/>
        <end position="108"/>
    </location>
</feature>
<keyword evidence="7" id="KW-0653">Protein transport</keyword>
<dbReference type="CDD" id="cd07341">
    <property type="entry name" value="M56_BlaR1_MecR1_like"/>
    <property type="match status" value="1"/>
</dbReference>
<dbReference type="RefSeq" id="WP_275111276.1">
    <property type="nucleotide sequence ID" value="NZ_JAKJSC010000007.1"/>
</dbReference>
<dbReference type="InterPro" id="IPR037682">
    <property type="entry name" value="TonB_C"/>
</dbReference>
<feature type="transmembrane region" description="Helical" evidence="10">
    <location>
        <begin position="264"/>
        <end position="287"/>
    </location>
</feature>
<evidence type="ECO:0000256" key="4">
    <source>
        <dbReference type="ARBA" id="ARBA00022475"/>
    </source>
</evidence>
<feature type="domain" description="TonB C-terminal" evidence="11">
    <location>
        <begin position="500"/>
        <end position="590"/>
    </location>
</feature>
<keyword evidence="6 10" id="KW-0812">Transmembrane</keyword>
<name>A0ABT5VWZ5_9BACT</name>
<dbReference type="SUPFAM" id="SSF74653">
    <property type="entry name" value="TolA/TonB C-terminal domain"/>
    <property type="match status" value="2"/>
</dbReference>
<evidence type="ECO:0000259" key="11">
    <source>
        <dbReference type="PROSITE" id="PS52015"/>
    </source>
</evidence>
<keyword evidence="8 10" id="KW-1133">Transmembrane helix</keyword>
<dbReference type="PANTHER" id="PTHR33446:SF2">
    <property type="entry name" value="PROTEIN TONB"/>
    <property type="match status" value="1"/>
</dbReference>
<comment type="subcellular location">
    <subcellularLocation>
        <location evidence="1">Cell inner membrane</location>
        <topology evidence="1">Single-pass membrane protein</topology>
        <orientation evidence="1">Periplasmic side</orientation>
    </subcellularLocation>
</comment>
<dbReference type="NCBIfam" id="TIGR01352">
    <property type="entry name" value="tonB_Cterm"/>
    <property type="match status" value="2"/>
</dbReference>
<organism evidence="12 13">
    <name type="scientific">Paralabilibaculum antarcticum</name>
    <dbReference type="NCBI Taxonomy" id="2912572"/>
    <lineage>
        <taxon>Bacteria</taxon>
        <taxon>Pseudomonadati</taxon>
        <taxon>Bacteroidota</taxon>
        <taxon>Bacteroidia</taxon>
        <taxon>Marinilabiliales</taxon>
        <taxon>Marinifilaceae</taxon>
        <taxon>Paralabilibaculum</taxon>
    </lineage>
</organism>
<keyword evidence="13" id="KW-1185">Reference proteome</keyword>